<sequence>MINSISIDERNGTTFNEEIVMNPTWADSLCFLRKLDGDKFTLVFFEVSDTGSALVGGGPEYFVVSITIDEHIYTLMNDKKGNSEISLVIGGQLGNYCDNICIELIPMLEVLKYFYETGKLHESHQWKQE</sequence>
<reference evidence="1 2" key="1">
    <citation type="submission" date="2016-11" db="EMBL/GenBank/DDBJ databases">
        <title>Paenibacillus species isolates.</title>
        <authorList>
            <person name="Beno S.M."/>
        </authorList>
    </citation>
    <scope>NUCLEOTIDE SEQUENCE [LARGE SCALE GENOMIC DNA]</scope>
    <source>
        <strain evidence="1 2">FSL H8-0246</strain>
    </source>
</reference>
<gene>
    <name evidence="1" type="ORF">BK131_00845</name>
</gene>
<protein>
    <submittedName>
        <fullName evidence="1">Uncharacterized protein</fullName>
    </submittedName>
</protein>
<accession>A0A1R1C3F5</accession>
<organism evidence="1 2">
    <name type="scientific">Paenibacillus amylolyticus</name>
    <dbReference type="NCBI Taxonomy" id="1451"/>
    <lineage>
        <taxon>Bacteria</taxon>
        <taxon>Bacillati</taxon>
        <taxon>Bacillota</taxon>
        <taxon>Bacilli</taxon>
        <taxon>Bacillales</taxon>
        <taxon>Paenibacillaceae</taxon>
        <taxon>Paenibacillus</taxon>
    </lineage>
</organism>
<dbReference type="EMBL" id="MRTJ01000001">
    <property type="protein sequence ID" value="OMF16579.1"/>
    <property type="molecule type" value="Genomic_DNA"/>
</dbReference>
<evidence type="ECO:0000313" key="1">
    <source>
        <dbReference type="EMBL" id="OMF16579.1"/>
    </source>
</evidence>
<proteinExistence type="predicted"/>
<comment type="caution">
    <text evidence="1">The sequence shown here is derived from an EMBL/GenBank/DDBJ whole genome shotgun (WGS) entry which is preliminary data.</text>
</comment>
<name>A0A1R1C3F5_PAEAM</name>
<evidence type="ECO:0000313" key="2">
    <source>
        <dbReference type="Proteomes" id="UP000187134"/>
    </source>
</evidence>
<dbReference type="AlphaFoldDB" id="A0A1R1C3F5"/>
<dbReference type="Proteomes" id="UP000187134">
    <property type="component" value="Unassembled WGS sequence"/>
</dbReference>